<accession>A0AAD7SH11</accession>
<comment type="caution">
    <text evidence="4">The sequence shown here is derived from an EMBL/GenBank/DDBJ whole genome shotgun (WGS) entry which is preliminary data.</text>
</comment>
<proteinExistence type="predicted"/>
<dbReference type="PANTHER" id="PTHR11161:SF0">
    <property type="entry name" value="O-ACYLTRANSFERASE LIKE PROTEIN"/>
    <property type="match status" value="1"/>
</dbReference>
<feature type="transmembrane region" description="Helical" evidence="1">
    <location>
        <begin position="603"/>
        <end position="625"/>
    </location>
</feature>
<dbReference type="SMART" id="SM00703">
    <property type="entry name" value="NRF"/>
    <property type="match status" value="1"/>
</dbReference>
<dbReference type="EMBL" id="JAINUG010000064">
    <property type="protein sequence ID" value="KAJ8402353.1"/>
    <property type="molecule type" value="Genomic_DNA"/>
</dbReference>
<feature type="transmembrane region" description="Helical" evidence="1">
    <location>
        <begin position="457"/>
        <end position="483"/>
    </location>
</feature>
<feature type="domain" description="Nose resistant-to-fluoxetine protein N-terminal" evidence="3">
    <location>
        <begin position="24"/>
        <end position="145"/>
    </location>
</feature>
<dbReference type="InterPro" id="IPR002656">
    <property type="entry name" value="Acyl_transf_3_dom"/>
</dbReference>
<feature type="chain" id="PRO_5042244179" description="Nose resistant-to-fluoxetine protein N-terminal domain-containing protein" evidence="2">
    <location>
        <begin position="18"/>
        <end position="674"/>
    </location>
</feature>
<feature type="signal peptide" evidence="2">
    <location>
        <begin position="1"/>
        <end position="17"/>
    </location>
</feature>
<protein>
    <recommendedName>
        <fullName evidence="3">Nose resistant-to-fluoxetine protein N-terminal domain-containing protein</fullName>
    </recommendedName>
</protein>
<evidence type="ECO:0000313" key="4">
    <source>
        <dbReference type="EMBL" id="KAJ8402353.1"/>
    </source>
</evidence>
<dbReference type="InterPro" id="IPR006621">
    <property type="entry name" value="Nose-resist-to-fluoxetine_N"/>
</dbReference>
<feature type="transmembrane region" description="Helical" evidence="1">
    <location>
        <begin position="640"/>
        <end position="662"/>
    </location>
</feature>
<organism evidence="4 5">
    <name type="scientific">Aldrovandia affinis</name>
    <dbReference type="NCBI Taxonomy" id="143900"/>
    <lineage>
        <taxon>Eukaryota</taxon>
        <taxon>Metazoa</taxon>
        <taxon>Chordata</taxon>
        <taxon>Craniata</taxon>
        <taxon>Vertebrata</taxon>
        <taxon>Euteleostomi</taxon>
        <taxon>Actinopterygii</taxon>
        <taxon>Neopterygii</taxon>
        <taxon>Teleostei</taxon>
        <taxon>Notacanthiformes</taxon>
        <taxon>Halosauridae</taxon>
        <taxon>Aldrovandia</taxon>
    </lineage>
</organism>
<dbReference type="Pfam" id="PF20146">
    <property type="entry name" value="NRF"/>
    <property type="match status" value="1"/>
</dbReference>
<dbReference type="AlphaFoldDB" id="A0AAD7SH11"/>
<evidence type="ECO:0000259" key="3">
    <source>
        <dbReference type="SMART" id="SM00703"/>
    </source>
</evidence>
<dbReference type="GO" id="GO:0016747">
    <property type="term" value="F:acyltransferase activity, transferring groups other than amino-acyl groups"/>
    <property type="evidence" value="ECO:0007669"/>
    <property type="project" value="InterPro"/>
</dbReference>
<dbReference type="PANTHER" id="PTHR11161">
    <property type="entry name" value="O-ACYLTRANSFERASE"/>
    <property type="match status" value="1"/>
</dbReference>
<name>A0AAD7SH11_9TELE</name>
<dbReference type="Proteomes" id="UP001221898">
    <property type="component" value="Unassembled WGS sequence"/>
</dbReference>
<gene>
    <name evidence="4" type="ORF">AAFF_G00368420</name>
</gene>
<dbReference type="InterPro" id="IPR052728">
    <property type="entry name" value="O2_lipid_transport_reg"/>
</dbReference>
<keyword evidence="5" id="KW-1185">Reference proteome</keyword>
<feature type="transmembrane region" description="Helical" evidence="1">
    <location>
        <begin position="429"/>
        <end position="450"/>
    </location>
</feature>
<evidence type="ECO:0000313" key="5">
    <source>
        <dbReference type="Proteomes" id="UP001221898"/>
    </source>
</evidence>
<evidence type="ECO:0000256" key="1">
    <source>
        <dbReference type="SAM" id="Phobius"/>
    </source>
</evidence>
<feature type="transmembrane region" description="Helical" evidence="1">
    <location>
        <begin position="503"/>
        <end position="521"/>
    </location>
</feature>
<keyword evidence="1" id="KW-0472">Membrane</keyword>
<keyword evidence="2" id="KW-0732">Signal</keyword>
<reference evidence="4" key="1">
    <citation type="journal article" date="2023" name="Science">
        <title>Genome structures resolve the early diversification of teleost fishes.</title>
        <authorList>
            <person name="Parey E."/>
            <person name="Louis A."/>
            <person name="Montfort J."/>
            <person name="Bouchez O."/>
            <person name="Roques C."/>
            <person name="Iampietro C."/>
            <person name="Lluch J."/>
            <person name="Castinel A."/>
            <person name="Donnadieu C."/>
            <person name="Desvignes T."/>
            <person name="Floi Bucao C."/>
            <person name="Jouanno E."/>
            <person name="Wen M."/>
            <person name="Mejri S."/>
            <person name="Dirks R."/>
            <person name="Jansen H."/>
            <person name="Henkel C."/>
            <person name="Chen W.J."/>
            <person name="Zahm M."/>
            <person name="Cabau C."/>
            <person name="Klopp C."/>
            <person name="Thompson A.W."/>
            <person name="Robinson-Rechavi M."/>
            <person name="Braasch I."/>
            <person name="Lecointre G."/>
            <person name="Bobe J."/>
            <person name="Postlethwait J.H."/>
            <person name="Berthelot C."/>
            <person name="Roest Crollius H."/>
            <person name="Guiguen Y."/>
        </authorList>
    </citation>
    <scope>NUCLEOTIDE SEQUENCE</scope>
    <source>
        <strain evidence="4">NC1722</strain>
    </source>
</reference>
<dbReference type="Pfam" id="PF01757">
    <property type="entry name" value="Acyl_transf_3"/>
    <property type="match status" value="1"/>
</dbReference>
<keyword evidence="1" id="KW-0812">Transmembrane</keyword>
<feature type="transmembrane region" description="Helical" evidence="1">
    <location>
        <begin position="574"/>
        <end position="591"/>
    </location>
</feature>
<feature type="transmembrane region" description="Helical" evidence="1">
    <location>
        <begin position="159"/>
        <end position="184"/>
    </location>
</feature>
<sequence>MALVWSVLFLCLTVSSCARIGNVSQKCIEDTTIFLSDLSEGEPTKYAVQMYDAFGKVGSDIEGGNVNRPGSRQECQLAKGPGFSGRYCQVFLKQDPIQYFVGICVPDSCEEEEVQMLVVYETFQHASKSLIPPIPPLILSESTQSIYMTQCFTSTTPDYAIIISLLVCCIFIAGPLAATVYIAIIRWKWQKEVGPGVDTALSTTLNHYGTLMPNGSPTTNNNGCVVQEATLTESCKPKEDIRKKSCLYKFMQAFSLQSNSAGVLSMVNAGGSYTSLNGIRILSLVWIISGHNIQFSAYNNLDNDKRWRKAANNNPLFIVAYSGPVYLAVDSFLILGGLLSANSFLIVLQRAGDTISLRLVASFLFKRLKRVQPLHIFLVCIVIGLFPIMHRGSYWSIAGDEIKNCRKYWWSNVLLMNNLLPVIDICVPWSWYLSVDFQFYITTPILIFLYRLNKYALFAVSTVLMVIPIVASGFITAMVKLPVHQPTTLDYETYYEFYYNKPWTRYGPYLIGVLGGIFLNTKKGPFLKHQWQAVVGWTSSMLVMAVMVALAYVLREVPEQPSAPHAIYQGLHRTLWALAVAWIILACEEGYGGFVNKFLSMKLWVPLSNISYACYMIHPMLIILYNGQQDTPTHYTDITFFYLFLGHTVLSFVLGYFLTVLIEKPYMFLKGFRG</sequence>
<feature type="transmembrane region" description="Helical" evidence="1">
    <location>
        <begin position="372"/>
        <end position="389"/>
    </location>
</feature>
<evidence type="ECO:0000256" key="2">
    <source>
        <dbReference type="SAM" id="SignalP"/>
    </source>
</evidence>
<keyword evidence="1" id="KW-1133">Transmembrane helix</keyword>
<feature type="transmembrane region" description="Helical" evidence="1">
    <location>
        <begin position="316"/>
        <end position="338"/>
    </location>
</feature>
<feature type="transmembrane region" description="Helical" evidence="1">
    <location>
        <begin position="533"/>
        <end position="554"/>
    </location>
</feature>